<dbReference type="Gene3D" id="3.30.70.270">
    <property type="match status" value="1"/>
</dbReference>
<dbReference type="SUPFAM" id="SSF141868">
    <property type="entry name" value="EAL domain-like"/>
    <property type="match status" value="1"/>
</dbReference>
<dbReference type="SUPFAM" id="SSF55785">
    <property type="entry name" value="PYP-like sensor domain (PAS domain)"/>
    <property type="match status" value="1"/>
</dbReference>
<feature type="domain" description="EAL" evidence="1">
    <location>
        <begin position="327"/>
        <end position="576"/>
    </location>
</feature>
<evidence type="ECO:0000259" key="1">
    <source>
        <dbReference type="PROSITE" id="PS50883"/>
    </source>
</evidence>
<dbReference type="InterPro" id="IPR001633">
    <property type="entry name" value="EAL_dom"/>
</dbReference>
<dbReference type="InterPro" id="IPR035919">
    <property type="entry name" value="EAL_sf"/>
</dbReference>
<dbReference type="GeneID" id="300653405"/>
<dbReference type="Proteomes" id="UP000470384">
    <property type="component" value="Unassembled WGS sequence"/>
</dbReference>
<comment type="caution">
    <text evidence="3">The sequence shown here is derived from an EMBL/GenBank/DDBJ whole genome shotgun (WGS) entry which is preliminary data.</text>
</comment>
<dbReference type="Pfam" id="PF00563">
    <property type="entry name" value="EAL"/>
    <property type="match status" value="1"/>
</dbReference>
<gene>
    <name evidence="3" type="ORF">GTQ45_01610</name>
</gene>
<accession>A0A845Q8J5</accession>
<dbReference type="CDD" id="cd01949">
    <property type="entry name" value="GGDEF"/>
    <property type="match status" value="1"/>
</dbReference>
<dbReference type="Pfam" id="PF00990">
    <property type="entry name" value="GGDEF"/>
    <property type="match status" value="1"/>
</dbReference>
<dbReference type="CDD" id="cd01948">
    <property type="entry name" value="EAL"/>
    <property type="match status" value="1"/>
</dbReference>
<dbReference type="PROSITE" id="PS50883">
    <property type="entry name" value="EAL"/>
    <property type="match status" value="1"/>
</dbReference>
<dbReference type="SUPFAM" id="SSF55073">
    <property type="entry name" value="Nucleotide cyclase"/>
    <property type="match status" value="1"/>
</dbReference>
<dbReference type="InterPro" id="IPR043128">
    <property type="entry name" value="Rev_trsase/Diguanyl_cyclase"/>
</dbReference>
<dbReference type="SMART" id="SM00267">
    <property type="entry name" value="GGDEF"/>
    <property type="match status" value="1"/>
</dbReference>
<dbReference type="EMBL" id="WXYQ01000001">
    <property type="protein sequence ID" value="NBG94426.1"/>
    <property type="molecule type" value="Genomic_DNA"/>
</dbReference>
<dbReference type="OrthoDB" id="23692at2"/>
<name>A0A845Q8J5_9HYPH</name>
<dbReference type="InterPro" id="IPR035965">
    <property type="entry name" value="PAS-like_dom_sf"/>
</dbReference>
<dbReference type="InterPro" id="IPR050706">
    <property type="entry name" value="Cyclic-di-GMP_PDE-like"/>
</dbReference>
<dbReference type="PANTHER" id="PTHR33121">
    <property type="entry name" value="CYCLIC DI-GMP PHOSPHODIESTERASE PDEF"/>
    <property type="match status" value="1"/>
</dbReference>
<feature type="domain" description="GGDEF" evidence="2">
    <location>
        <begin position="183"/>
        <end position="316"/>
    </location>
</feature>
<dbReference type="PROSITE" id="PS50887">
    <property type="entry name" value="GGDEF"/>
    <property type="match status" value="1"/>
</dbReference>
<dbReference type="Gene3D" id="3.30.450.20">
    <property type="entry name" value="PAS domain"/>
    <property type="match status" value="1"/>
</dbReference>
<keyword evidence="4" id="KW-1185">Reference proteome</keyword>
<evidence type="ECO:0000313" key="3">
    <source>
        <dbReference type="EMBL" id="NBG94426.1"/>
    </source>
</evidence>
<dbReference type="Gene3D" id="3.20.20.450">
    <property type="entry name" value="EAL domain"/>
    <property type="match status" value="1"/>
</dbReference>
<dbReference type="InterPro" id="IPR029787">
    <property type="entry name" value="Nucleotide_cyclase"/>
</dbReference>
<dbReference type="SMART" id="SM00052">
    <property type="entry name" value="EAL"/>
    <property type="match status" value="1"/>
</dbReference>
<dbReference type="GO" id="GO:0071111">
    <property type="term" value="F:cyclic-guanylate-specific phosphodiesterase activity"/>
    <property type="evidence" value="ECO:0007669"/>
    <property type="project" value="InterPro"/>
</dbReference>
<sequence length="581" mass="63340">MAAHSPDGATAAAGAAADRLRALSAAGISLYEWDVQSDVITWDATAHALFGLAVDPALARHLDTGRAYARLIDPDAGTARYDAVMASDKIDRGDGVSFQCEYAVQLPGMEHAVWVEDAGIWYAGETGRPGRVVGAVRNVSERKRSIRKLTYLASYDELTGNVNRARLREVLSQTIAYGERFDRTSAFLMAGIDNLAMINEAYGFDVADQVIVAVSQRLREELRQADILGRVAGNKFGIILSNCREEQIVTTAERLMDCVRGKVIDTGAGPVSATISIGCVSIPRCAHNATEALSRAEETLDAAKATRRGAYALYQLSEQRESRRKRNIQLADQIVAALKEDRLLLAYQPIIAAKTGEAELHEALLRMRRPGGEIVSAGEFIPVAEQLGLARLIDHRVLELAVRTLRTYPSAHLAINVSGMTAVDRSWIDAMTAFAAETPDITSRLIVEITETVALHELEESARFVRDLRSLGCRVAIDDFGAGYTSFRNLKALDVDMVKIDGSFVKGLVRSRDDQLFVQTLVHLAKNFNLPVVAEWVGNEDEVTLLRAYGVDYLQGFFLGEPVIEAPWSQTSATSASAVSA</sequence>
<protein>
    <submittedName>
        <fullName evidence="3">EAL domain-containing protein</fullName>
    </submittedName>
</protein>
<dbReference type="PANTHER" id="PTHR33121:SF79">
    <property type="entry name" value="CYCLIC DI-GMP PHOSPHODIESTERASE PDED-RELATED"/>
    <property type="match status" value="1"/>
</dbReference>
<evidence type="ECO:0000313" key="4">
    <source>
        <dbReference type="Proteomes" id="UP000470384"/>
    </source>
</evidence>
<proteinExistence type="predicted"/>
<dbReference type="NCBIfam" id="TIGR00254">
    <property type="entry name" value="GGDEF"/>
    <property type="match status" value="1"/>
</dbReference>
<organism evidence="3 4">
    <name type="scientific">Pyruvatibacter mobilis</name>
    <dbReference type="NCBI Taxonomy" id="1712261"/>
    <lineage>
        <taxon>Bacteria</taxon>
        <taxon>Pseudomonadati</taxon>
        <taxon>Pseudomonadota</taxon>
        <taxon>Alphaproteobacteria</taxon>
        <taxon>Hyphomicrobiales</taxon>
        <taxon>Parvibaculaceae</taxon>
        <taxon>Pyruvatibacter</taxon>
    </lineage>
</organism>
<evidence type="ECO:0000259" key="2">
    <source>
        <dbReference type="PROSITE" id="PS50887"/>
    </source>
</evidence>
<dbReference type="RefSeq" id="WP_160586524.1">
    <property type="nucleotide sequence ID" value="NZ_BMHN01000001.1"/>
</dbReference>
<dbReference type="AlphaFoldDB" id="A0A845Q8J5"/>
<dbReference type="InterPro" id="IPR000160">
    <property type="entry name" value="GGDEF_dom"/>
</dbReference>
<reference evidence="3 4" key="1">
    <citation type="journal article" date="2016" name="Int. J. Syst. Evol. Microbiol.">
        <title>Pyruvatibacter mobilis gen. nov., sp. nov., a marine bacterium from the culture broth of Picochlorum sp. 122.</title>
        <authorList>
            <person name="Wang G."/>
            <person name="Tang M."/>
            <person name="Wu H."/>
            <person name="Dai S."/>
            <person name="Li T."/>
            <person name="Chen C."/>
            <person name="He H."/>
            <person name="Fan J."/>
            <person name="Xiang W."/>
            <person name="Li X."/>
        </authorList>
    </citation>
    <scope>NUCLEOTIDE SEQUENCE [LARGE SCALE GENOMIC DNA]</scope>
    <source>
        <strain evidence="3 4">GYP-11</strain>
    </source>
</reference>